<keyword evidence="2" id="KW-1185">Reference proteome</keyword>
<reference evidence="1" key="1">
    <citation type="journal article" date="2011" name="Genome Biol.">
        <title>The draft genome of the carcinogenic human liver fluke Clonorchis sinensis.</title>
        <authorList>
            <person name="Wang X."/>
            <person name="Chen W."/>
            <person name="Huang Y."/>
            <person name="Sun J."/>
            <person name="Men J."/>
            <person name="Liu H."/>
            <person name="Luo F."/>
            <person name="Guo L."/>
            <person name="Lv X."/>
            <person name="Deng C."/>
            <person name="Zhou C."/>
            <person name="Fan Y."/>
            <person name="Li X."/>
            <person name="Huang L."/>
            <person name="Hu Y."/>
            <person name="Liang C."/>
            <person name="Hu X."/>
            <person name="Xu J."/>
            <person name="Yu X."/>
        </authorList>
    </citation>
    <scope>NUCLEOTIDE SEQUENCE [LARGE SCALE GENOMIC DNA]</scope>
    <source>
        <strain evidence="1">Henan</strain>
    </source>
</reference>
<accession>G7YUN7</accession>
<protein>
    <submittedName>
        <fullName evidence="1">Uncharacterized protein</fullName>
    </submittedName>
</protein>
<gene>
    <name evidence="1" type="ORF">CLF_111339</name>
</gene>
<name>G7YUN7_CLOSI</name>
<evidence type="ECO:0000313" key="1">
    <source>
        <dbReference type="EMBL" id="GAA56667.1"/>
    </source>
</evidence>
<proteinExistence type="predicted"/>
<sequence>MNSMLIIQPLSVSREVRFEKHHKREIQMDSRDGCTKTVENGGGLTECNEYPAKLRRLNYKCDTLLIRLLKTFRQPTTGFALLRTYQLNQQSGQQFDEFTVIVNMVTPSSRILCSVAQFVQGFFERRLIVGKVHVHTDEDYTIRLGLVLNQEASLRRCYCQEAIPLAIGQKIGPRASPTSRRVLIGRKPCALPRAKNKQTNAVLGEIEKPLYRNRYPAQALKPHRCTRLDNLAQRDDDVNSIGGDAFTIKWPSSVSKPTAVGAE</sequence>
<dbReference type="Proteomes" id="UP000008909">
    <property type="component" value="Unassembled WGS sequence"/>
</dbReference>
<reference key="2">
    <citation type="submission" date="2011-10" db="EMBL/GenBank/DDBJ databases">
        <title>The genome and transcriptome sequence of Clonorchis sinensis provide insights into the carcinogenic liver fluke.</title>
        <authorList>
            <person name="Wang X."/>
            <person name="Huang Y."/>
            <person name="Chen W."/>
            <person name="Liu H."/>
            <person name="Guo L."/>
            <person name="Chen Y."/>
            <person name="Luo F."/>
            <person name="Zhou W."/>
            <person name="Sun J."/>
            <person name="Mao Q."/>
            <person name="Liang P."/>
            <person name="Zhou C."/>
            <person name="Tian Y."/>
            <person name="Men J."/>
            <person name="Lv X."/>
            <person name="Huang L."/>
            <person name="Zhou J."/>
            <person name="Hu Y."/>
            <person name="Li R."/>
            <person name="Zhang F."/>
            <person name="Lei H."/>
            <person name="Li X."/>
            <person name="Hu X."/>
            <person name="Liang C."/>
            <person name="Xu J."/>
            <person name="Wu Z."/>
            <person name="Yu X."/>
        </authorList>
    </citation>
    <scope>NUCLEOTIDE SEQUENCE</scope>
    <source>
        <strain>Henan</strain>
    </source>
</reference>
<dbReference type="AlphaFoldDB" id="G7YUN7"/>
<dbReference type="EMBL" id="DF144332">
    <property type="protein sequence ID" value="GAA56667.1"/>
    <property type="molecule type" value="Genomic_DNA"/>
</dbReference>
<organism evidence="1 2">
    <name type="scientific">Clonorchis sinensis</name>
    <name type="common">Chinese liver fluke</name>
    <dbReference type="NCBI Taxonomy" id="79923"/>
    <lineage>
        <taxon>Eukaryota</taxon>
        <taxon>Metazoa</taxon>
        <taxon>Spiralia</taxon>
        <taxon>Lophotrochozoa</taxon>
        <taxon>Platyhelminthes</taxon>
        <taxon>Trematoda</taxon>
        <taxon>Digenea</taxon>
        <taxon>Opisthorchiida</taxon>
        <taxon>Opisthorchiata</taxon>
        <taxon>Opisthorchiidae</taxon>
        <taxon>Clonorchis</taxon>
    </lineage>
</organism>
<evidence type="ECO:0000313" key="2">
    <source>
        <dbReference type="Proteomes" id="UP000008909"/>
    </source>
</evidence>